<dbReference type="OrthoDB" id="1436627at2"/>
<feature type="transmembrane region" description="Helical" evidence="1">
    <location>
        <begin position="96"/>
        <end position="118"/>
    </location>
</feature>
<evidence type="ECO:0000313" key="2">
    <source>
        <dbReference type="EMBL" id="GEN75895.1"/>
    </source>
</evidence>
<reference evidence="2 3" key="1">
    <citation type="submission" date="2019-07" db="EMBL/GenBank/DDBJ databases">
        <title>Whole genome shotgun sequence of Chryseobacterium hagamense NBRC 105253.</title>
        <authorList>
            <person name="Hosoyama A."/>
            <person name="Uohara A."/>
            <person name="Ohji S."/>
            <person name="Ichikawa N."/>
        </authorList>
    </citation>
    <scope>NUCLEOTIDE SEQUENCE [LARGE SCALE GENOMIC DNA]</scope>
    <source>
        <strain evidence="2 3">NBRC 105253</strain>
    </source>
</reference>
<keyword evidence="1" id="KW-1133">Transmembrane helix</keyword>
<dbReference type="RefSeq" id="WP_146940830.1">
    <property type="nucleotide sequence ID" value="NZ_BJYJ01000005.1"/>
</dbReference>
<feature type="transmembrane region" description="Helical" evidence="1">
    <location>
        <begin position="42"/>
        <end position="60"/>
    </location>
</feature>
<organism evidence="2 3">
    <name type="scientific">Chryseobacterium hagamense</name>
    <dbReference type="NCBI Taxonomy" id="395935"/>
    <lineage>
        <taxon>Bacteria</taxon>
        <taxon>Pseudomonadati</taxon>
        <taxon>Bacteroidota</taxon>
        <taxon>Flavobacteriia</taxon>
        <taxon>Flavobacteriales</taxon>
        <taxon>Weeksellaceae</taxon>
        <taxon>Chryseobacterium group</taxon>
        <taxon>Chryseobacterium</taxon>
    </lineage>
</organism>
<name>A0A511YL22_9FLAO</name>
<keyword evidence="1" id="KW-0472">Membrane</keyword>
<dbReference type="EMBL" id="BJYJ01000005">
    <property type="protein sequence ID" value="GEN75895.1"/>
    <property type="molecule type" value="Genomic_DNA"/>
</dbReference>
<protein>
    <recommendedName>
        <fullName evidence="4">Beta-carotene 15,15'-monooxygenase</fullName>
    </recommendedName>
</protein>
<keyword evidence="1" id="KW-0812">Transmembrane</keyword>
<keyword evidence="3" id="KW-1185">Reference proteome</keyword>
<sequence length="189" mass="22026">MKTHNHKNKYTAQITNFDKTDFVPEKKTSSIINHSLSMYKGVALYGIIAMLIYIAGSYLIQRLIGFDSVEMLDEIKNNGMDYYNFNYFTLPGFSTYLSLSGLFGLLASPLYAGLLYIADKYRRREPARFSDLFTGYRQNFINIIIFTLISGIISGLALFFCVIPFFFVYPFLMLGYRSFFFRMHRLWKP</sequence>
<dbReference type="AlphaFoldDB" id="A0A511YL22"/>
<proteinExistence type="predicted"/>
<evidence type="ECO:0000256" key="1">
    <source>
        <dbReference type="SAM" id="Phobius"/>
    </source>
</evidence>
<dbReference type="Proteomes" id="UP000321863">
    <property type="component" value="Unassembled WGS sequence"/>
</dbReference>
<gene>
    <name evidence="2" type="ORF">CHA01nite_16350</name>
</gene>
<evidence type="ECO:0008006" key="4">
    <source>
        <dbReference type="Google" id="ProtNLM"/>
    </source>
</evidence>
<evidence type="ECO:0000313" key="3">
    <source>
        <dbReference type="Proteomes" id="UP000321863"/>
    </source>
</evidence>
<accession>A0A511YL22</accession>
<feature type="transmembrane region" description="Helical" evidence="1">
    <location>
        <begin position="139"/>
        <end position="172"/>
    </location>
</feature>
<comment type="caution">
    <text evidence="2">The sequence shown here is derived from an EMBL/GenBank/DDBJ whole genome shotgun (WGS) entry which is preliminary data.</text>
</comment>